<dbReference type="Pfam" id="PF00153">
    <property type="entry name" value="Mito_carr"/>
    <property type="match status" value="3"/>
</dbReference>
<organism evidence="11 12">
    <name type="scientific">Cladophialophora carrionii CBS 160.54</name>
    <dbReference type="NCBI Taxonomy" id="1279043"/>
    <lineage>
        <taxon>Eukaryota</taxon>
        <taxon>Fungi</taxon>
        <taxon>Dikarya</taxon>
        <taxon>Ascomycota</taxon>
        <taxon>Pezizomycotina</taxon>
        <taxon>Eurotiomycetes</taxon>
        <taxon>Chaetothyriomycetidae</taxon>
        <taxon>Chaetothyriales</taxon>
        <taxon>Herpotrichiellaceae</taxon>
        <taxon>Cladophialophora</taxon>
    </lineage>
</organism>
<evidence type="ECO:0008006" key="13">
    <source>
        <dbReference type="Google" id="ProtNLM"/>
    </source>
</evidence>
<evidence type="ECO:0000313" key="12">
    <source>
        <dbReference type="Proteomes" id="UP000030678"/>
    </source>
</evidence>
<dbReference type="OrthoDB" id="448427at2759"/>
<dbReference type="GeneID" id="19985099"/>
<dbReference type="Gene3D" id="1.50.40.10">
    <property type="entry name" value="Mitochondrial carrier domain"/>
    <property type="match status" value="1"/>
</dbReference>
<keyword evidence="8 9" id="KW-0472">Membrane</keyword>
<dbReference type="HOGENOM" id="CLU_015166_14_1_1"/>
<sequence>MPKSKKQGQPFWLGGAAASMAACFTHPLDQTKYRMQVMATRQNMLRTMMQFASRDGIPSLWWGISASMLRQSTYSTARFGLYNHFANKARERSGMTRLTSGWEIICAGAAGGLAGLIGNPTEVALVRMCADGAKSPAQRFGYKHAFDAILRIGREEGIQTFTRGLGPNVVRSVIMSMCACSQVPRYSAAKRRLLSNPSLGLKDGIFTHFLASLVAGTVATTACAPADVLKSRIQNAVAVDGVKPSVSSIITESLRTEGPRFLMRGWTPAWLRLAPNTVLTFIFIEQLQRLVTMSRKTDSIEPVTANMPAQKI</sequence>
<keyword evidence="3 10" id="KW-0813">Transport</keyword>
<gene>
    <name evidence="11" type="ORF">G647_06606</name>
</gene>
<dbReference type="InterPro" id="IPR018108">
    <property type="entry name" value="MCP_transmembrane"/>
</dbReference>
<evidence type="ECO:0000256" key="4">
    <source>
        <dbReference type="ARBA" id="ARBA00022692"/>
    </source>
</evidence>
<dbReference type="VEuPathDB" id="FungiDB:G647_06606"/>
<evidence type="ECO:0000313" key="11">
    <source>
        <dbReference type="EMBL" id="ETI22531.1"/>
    </source>
</evidence>
<evidence type="ECO:0000256" key="6">
    <source>
        <dbReference type="ARBA" id="ARBA00022792"/>
    </source>
</evidence>
<keyword evidence="6" id="KW-0496">Mitochondrion</keyword>
<dbReference type="PANTHER" id="PTHR45618">
    <property type="entry name" value="MITOCHONDRIAL DICARBOXYLATE CARRIER-RELATED"/>
    <property type="match status" value="1"/>
</dbReference>
<reference evidence="11 12" key="1">
    <citation type="submission" date="2013-03" db="EMBL/GenBank/DDBJ databases">
        <title>The Genome Sequence of Cladophialophora carrionii CBS 160.54.</title>
        <authorList>
            <consortium name="The Broad Institute Genomics Platform"/>
            <person name="Cuomo C."/>
            <person name="de Hoog S."/>
            <person name="Gorbushina A."/>
            <person name="Walker B."/>
            <person name="Young S.K."/>
            <person name="Zeng Q."/>
            <person name="Gargeya S."/>
            <person name="Fitzgerald M."/>
            <person name="Haas B."/>
            <person name="Abouelleil A."/>
            <person name="Allen A.W."/>
            <person name="Alvarado L."/>
            <person name="Arachchi H.M."/>
            <person name="Berlin A.M."/>
            <person name="Chapman S.B."/>
            <person name="Gainer-Dewar J."/>
            <person name="Goldberg J."/>
            <person name="Griggs A."/>
            <person name="Gujja S."/>
            <person name="Hansen M."/>
            <person name="Howarth C."/>
            <person name="Imamovic A."/>
            <person name="Ireland A."/>
            <person name="Larimer J."/>
            <person name="McCowan C."/>
            <person name="Murphy C."/>
            <person name="Pearson M."/>
            <person name="Poon T.W."/>
            <person name="Priest M."/>
            <person name="Roberts A."/>
            <person name="Saif S."/>
            <person name="Shea T."/>
            <person name="Sisk P."/>
            <person name="Sykes S."/>
            <person name="Wortman J."/>
            <person name="Nusbaum C."/>
            <person name="Birren B."/>
        </authorList>
    </citation>
    <scope>NUCLEOTIDE SEQUENCE [LARGE SCALE GENOMIC DNA]</scope>
    <source>
        <strain evidence="11 12">CBS 160.54</strain>
    </source>
</reference>
<proteinExistence type="inferred from homology"/>
<evidence type="ECO:0000256" key="2">
    <source>
        <dbReference type="ARBA" id="ARBA00006375"/>
    </source>
</evidence>
<evidence type="ECO:0000256" key="8">
    <source>
        <dbReference type="ARBA" id="ARBA00023136"/>
    </source>
</evidence>
<evidence type="ECO:0000256" key="10">
    <source>
        <dbReference type="RuleBase" id="RU000488"/>
    </source>
</evidence>
<evidence type="ECO:0000256" key="7">
    <source>
        <dbReference type="ARBA" id="ARBA00022989"/>
    </source>
</evidence>
<dbReference type="GO" id="GO:0016020">
    <property type="term" value="C:membrane"/>
    <property type="evidence" value="ECO:0007669"/>
    <property type="project" value="UniProtKB-SubCell"/>
</dbReference>
<feature type="repeat" description="Solcar" evidence="9">
    <location>
        <begin position="102"/>
        <end position="189"/>
    </location>
</feature>
<comment type="similarity">
    <text evidence="2 10">Belongs to the mitochondrial carrier (TC 2.A.29) family.</text>
</comment>
<feature type="repeat" description="Solcar" evidence="9">
    <location>
        <begin position="203"/>
        <end position="290"/>
    </location>
</feature>
<keyword evidence="4 9" id="KW-0812">Transmembrane</keyword>
<evidence type="ECO:0000256" key="1">
    <source>
        <dbReference type="ARBA" id="ARBA00004141"/>
    </source>
</evidence>
<protein>
    <recommendedName>
        <fullName evidence="13">Mitochondrial thiamine pyrophosphate carrier 1</fullName>
    </recommendedName>
</protein>
<dbReference type="EMBL" id="KB822706">
    <property type="protein sequence ID" value="ETI22531.1"/>
    <property type="molecule type" value="Genomic_DNA"/>
</dbReference>
<dbReference type="PROSITE" id="PS51257">
    <property type="entry name" value="PROKAR_LIPOPROTEIN"/>
    <property type="match status" value="1"/>
</dbReference>
<accession>V9D7B4</accession>
<dbReference type="InterPro" id="IPR050391">
    <property type="entry name" value="Mito_Metabolite_Transporter"/>
</dbReference>
<keyword evidence="5" id="KW-0677">Repeat</keyword>
<dbReference type="Proteomes" id="UP000030678">
    <property type="component" value="Unassembled WGS sequence"/>
</dbReference>
<evidence type="ECO:0000256" key="3">
    <source>
        <dbReference type="ARBA" id="ARBA00022448"/>
    </source>
</evidence>
<evidence type="ECO:0000256" key="5">
    <source>
        <dbReference type="ARBA" id="ARBA00022737"/>
    </source>
</evidence>
<dbReference type="InterPro" id="IPR023395">
    <property type="entry name" value="MCP_dom_sf"/>
</dbReference>
<dbReference type="SUPFAM" id="SSF103506">
    <property type="entry name" value="Mitochondrial carrier"/>
    <property type="match status" value="1"/>
</dbReference>
<dbReference type="AlphaFoldDB" id="V9D7B4"/>
<keyword evidence="7" id="KW-1133">Transmembrane helix</keyword>
<feature type="repeat" description="Solcar" evidence="9">
    <location>
        <begin position="9"/>
        <end position="88"/>
    </location>
</feature>
<name>V9D7B4_9EURO</name>
<comment type="subcellular location">
    <subcellularLocation>
        <location evidence="1">Membrane</location>
        <topology evidence="1">Multi-pass membrane protein</topology>
    </subcellularLocation>
</comment>
<evidence type="ECO:0000256" key="9">
    <source>
        <dbReference type="PROSITE-ProRule" id="PRU00282"/>
    </source>
</evidence>
<dbReference type="RefSeq" id="XP_008729148.1">
    <property type="nucleotide sequence ID" value="XM_008730926.1"/>
</dbReference>
<keyword evidence="6" id="KW-0999">Mitochondrion inner membrane</keyword>
<dbReference type="PROSITE" id="PS50920">
    <property type="entry name" value="SOLCAR"/>
    <property type="match status" value="3"/>
</dbReference>